<protein>
    <recommendedName>
        <fullName evidence="1">VPS9 domain-containing protein</fullName>
    </recommendedName>
</protein>
<dbReference type="InterPro" id="IPR045046">
    <property type="entry name" value="Vps9-like"/>
</dbReference>
<dbReference type="InterPro" id="IPR037191">
    <property type="entry name" value="VPS9_dom_sf"/>
</dbReference>
<dbReference type="SUPFAM" id="SSF109993">
    <property type="entry name" value="VPS9 domain"/>
    <property type="match status" value="1"/>
</dbReference>
<dbReference type="Pfam" id="PF02204">
    <property type="entry name" value="VPS9"/>
    <property type="match status" value="1"/>
</dbReference>
<feature type="domain" description="VPS9" evidence="1">
    <location>
        <begin position="196"/>
        <end position="353"/>
    </location>
</feature>
<dbReference type="RefSeq" id="XP_002112094.1">
    <property type="nucleotide sequence ID" value="XM_002112058.1"/>
</dbReference>
<dbReference type="AlphaFoldDB" id="B3RVV4"/>
<dbReference type="CTD" id="6752812"/>
<dbReference type="eggNOG" id="ENOG502QSSQ">
    <property type="taxonomic scope" value="Eukaryota"/>
</dbReference>
<dbReference type="GO" id="GO:0005085">
    <property type="term" value="F:guanyl-nucleotide exchange factor activity"/>
    <property type="evidence" value="ECO:0000318"/>
    <property type="project" value="GO_Central"/>
</dbReference>
<dbReference type="GO" id="GO:0005829">
    <property type="term" value="C:cytosol"/>
    <property type="evidence" value="ECO:0000318"/>
    <property type="project" value="GO_Central"/>
</dbReference>
<evidence type="ECO:0000313" key="3">
    <source>
        <dbReference type="Proteomes" id="UP000009022"/>
    </source>
</evidence>
<dbReference type="InParanoid" id="B3RVV4"/>
<dbReference type="GO" id="GO:0030139">
    <property type="term" value="C:endocytic vesicle"/>
    <property type="evidence" value="ECO:0000318"/>
    <property type="project" value="GO_Central"/>
</dbReference>
<dbReference type="PhylomeDB" id="B3RVV4"/>
<keyword evidence="3" id="KW-1185">Reference proteome</keyword>
<dbReference type="PANTHER" id="PTHR23101:SF98">
    <property type="entry name" value="VPS9 DOMAIN-CONTAINING PROTEIN 1"/>
    <property type="match status" value="1"/>
</dbReference>
<dbReference type="OrthoDB" id="10264848at2759"/>
<dbReference type="PANTHER" id="PTHR23101">
    <property type="entry name" value="RAB GDP/GTP EXCHANGE FACTOR"/>
    <property type="match status" value="1"/>
</dbReference>
<proteinExistence type="predicted"/>
<evidence type="ECO:0000313" key="2">
    <source>
        <dbReference type="EMBL" id="EDV26061.1"/>
    </source>
</evidence>
<dbReference type="HOGENOM" id="CLU_781504_0_0_1"/>
<dbReference type="SMART" id="SM00167">
    <property type="entry name" value="VPS9"/>
    <property type="match status" value="1"/>
</dbReference>
<reference evidence="2 3" key="1">
    <citation type="journal article" date="2008" name="Nature">
        <title>The Trichoplax genome and the nature of placozoans.</title>
        <authorList>
            <person name="Srivastava M."/>
            <person name="Begovic E."/>
            <person name="Chapman J."/>
            <person name="Putnam N.H."/>
            <person name="Hellsten U."/>
            <person name="Kawashima T."/>
            <person name="Kuo A."/>
            <person name="Mitros T."/>
            <person name="Salamov A."/>
            <person name="Carpenter M.L."/>
            <person name="Signorovitch A.Y."/>
            <person name="Moreno M.A."/>
            <person name="Kamm K."/>
            <person name="Grimwood J."/>
            <person name="Schmutz J."/>
            <person name="Shapiro H."/>
            <person name="Grigoriev I.V."/>
            <person name="Buss L.W."/>
            <person name="Schierwater B."/>
            <person name="Dellaporta S.L."/>
            <person name="Rokhsar D.S."/>
        </authorList>
    </citation>
    <scope>NUCLEOTIDE SEQUENCE [LARGE SCALE GENOMIC DNA]</scope>
    <source>
        <strain evidence="2 3">Grell-BS-1999</strain>
    </source>
</reference>
<dbReference type="OMA" id="INEDICY"/>
<dbReference type="EMBL" id="DS985244">
    <property type="protein sequence ID" value="EDV26061.1"/>
    <property type="molecule type" value="Genomic_DNA"/>
</dbReference>
<dbReference type="GeneID" id="6752812"/>
<name>B3RVV4_TRIAD</name>
<dbReference type="GO" id="GO:0016192">
    <property type="term" value="P:vesicle-mediated transport"/>
    <property type="evidence" value="ECO:0007669"/>
    <property type="project" value="InterPro"/>
</dbReference>
<dbReference type="Gene3D" id="1.20.1050.80">
    <property type="entry name" value="VPS9 domain"/>
    <property type="match status" value="1"/>
</dbReference>
<gene>
    <name evidence="2" type="ORF">TRIADDRAFT_55790</name>
</gene>
<dbReference type="InterPro" id="IPR003123">
    <property type="entry name" value="VPS9"/>
</dbReference>
<sequence length="355" mass="39703">MTAILLRLRMNRQLLANLAIIETKQKQLIATMQERQSKLKRELDRRVASTAALSVSEDEKRQLLISVWQFEKGNYTRLVYFCTFLPCSSVGCGDCQGGSEEGNNLSDGSNDGSLTSSDKLNAINSIDNLVSEFSKKLAKLCREIQLYFGKLRSMFIIACEELNTPNGRSYCSESLESPFYGSIVTELVSVLRQTNSNREKEFAEILRSYATKQPQELGVPVKFCLKDETRNTIPYIKAIENLSKLTTLTSPSKKLRCLVRTVRAIFEAVDEFNRPAKGKGRKTPATSNMGCDDLLPILSFVIIKAANPLILSESTIMEELIDDSYLMNEEGYCLTSLQAALGYVTTLPIELPIVK</sequence>
<dbReference type="PROSITE" id="PS51205">
    <property type="entry name" value="VPS9"/>
    <property type="match status" value="1"/>
</dbReference>
<dbReference type="GO" id="GO:0031267">
    <property type="term" value="F:small GTPase binding"/>
    <property type="evidence" value="ECO:0000318"/>
    <property type="project" value="GO_Central"/>
</dbReference>
<dbReference type="KEGG" id="tad:TRIADDRAFT_55790"/>
<accession>B3RVV4</accession>
<dbReference type="STRING" id="10228.B3RVV4"/>
<dbReference type="Proteomes" id="UP000009022">
    <property type="component" value="Unassembled WGS sequence"/>
</dbReference>
<evidence type="ECO:0000259" key="1">
    <source>
        <dbReference type="PROSITE" id="PS51205"/>
    </source>
</evidence>
<organism evidence="2 3">
    <name type="scientific">Trichoplax adhaerens</name>
    <name type="common">Trichoplax reptans</name>
    <dbReference type="NCBI Taxonomy" id="10228"/>
    <lineage>
        <taxon>Eukaryota</taxon>
        <taxon>Metazoa</taxon>
        <taxon>Placozoa</taxon>
        <taxon>Uniplacotomia</taxon>
        <taxon>Trichoplacea</taxon>
        <taxon>Trichoplacidae</taxon>
        <taxon>Trichoplax</taxon>
    </lineage>
</organism>